<dbReference type="InterPro" id="IPR007138">
    <property type="entry name" value="ABM_dom"/>
</dbReference>
<dbReference type="PANTHER" id="PTHR33336">
    <property type="entry name" value="QUINOL MONOOXYGENASE YGIN-RELATED"/>
    <property type="match status" value="1"/>
</dbReference>
<name>A0A2T4XTS1_ENTCL</name>
<dbReference type="EMBL" id="PZPP01000026">
    <property type="protein sequence ID" value="PTM33331.1"/>
    <property type="molecule type" value="Genomic_DNA"/>
</dbReference>
<dbReference type="PANTHER" id="PTHR33336:SF3">
    <property type="entry name" value="ABM DOMAIN-CONTAINING PROTEIN"/>
    <property type="match status" value="1"/>
</dbReference>
<organism evidence="2 3">
    <name type="scientific">Enterobacter cloacae</name>
    <dbReference type="NCBI Taxonomy" id="550"/>
    <lineage>
        <taxon>Bacteria</taxon>
        <taxon>Pseudomonadati</taxon>
        <taxon>Pseudomonadota</taxon>
        <taxon>Gammaproteobacteria</taxon>
        <taxon>Enterobacterales</taxon>
        <taxon>Enterobacteriaceae</taxon>
        <taxon>Enterobacter</taxon>
        <taxon>Enterobacter cloacae complex</taxon>
    </lineage>
</organism>
<sequence length="96" mass="10855">MHDNITLVATITARQGAREKVLLALKTVERDVQGEPGCLQYQLYMNRENDHQFMMIERWQSALMLEKHTQAAPFNTLVHAIDGMADLQVTSLTSAV</sequence>
<dbReference type="SUPFAM" id="SSF54909">
    <property type="entry name" value="Dimeric alpha+beta barrel"/>
    <property type="match status" value="1"/>
</dbReference>
<protein>
    <submittedName>
        <fullName evidence="2">Antibiotic biosynthesis monooxygenase</fullName>
    </submittedName>
</protein>
<comment type="caution">
    <text evidence="2">The sequence shown here is derived from an EMBL/GenBank/DDBJ whole genome shotgun (WGS) entry which is preliminary data.</text>
</comment>
<evidence type="ECO:0000313" key="3">
    <source>
        <dbReference type="Proteomes" id="UP000241614"/>
    </source>
</evidence>
<dbReference type="GO" id="GO:0004497">
    <property type="term" value="F:monooxygenase activity"/>
    <property type="evidence" value="ECO:0007669"/>
    <property type="project" value="UniProtKB-KW"/>
</dbReference>
<accession>A0A2T4XTS1</accession>
<keyword evidence="2" id="KW-0560">Oxidoreductase</keyword>
<dbReference type="InterPro" id="IPR011008">
    <property type="entry name" value="Dimeric_a/b-barrel"/>
</dbReference>
<dbReference type="RefSeq" id="WP_086626019.1">
    <property type="nucleotide sequence ID" value="NZ_PZPP01000026.1"/>
</dbReference>
<evidence type="ECO:0000259" key="1">
    <source>
        <dbReference type="PROSITE" id="PS51725"/>
    </source>
</evidence>
<dbReference type="AlphaFoldDB" id="A0A2T4XTS1"/>
<evidence type="ECO:0000313" key="2">
    <source>
        <dbReference type="EMBL" id="PTM33331.1"/>
    </source>
</evidence>
<dbReference type="GO" id="GO:0005829">
    <property type="term" value="C:cytosol"/>
    <property type="evidence" value="ECO:0007669"/>
    <property type="project" value="TreeGrafter"/>
</dbReference>
<dbReference type="OrthoDB" id="9812192at2"/>
<dbReference type="Proteomes" id="UP000241614">
    <property type="component" value="Unassembled WGS sequence"/>
</dbReference>
<keyword evidence="2" id="KW-0503">Monooxygenase</keyword>
<feature type="domain" description="ABM" evidence="1">
    <location>
        <begin position="5"/>
        <end position="93"/>
    </location>
</feature>
<proteinExistence type="predicted"/>
<reference evidence="2 3" key="1">
    <citation type="submission" date="2018-04" db="EMBL/GenBank/DDBJ databases">
        <title>Genome sequencing reveals highly heavy metal resistance and biotechnology application of the novel Enterobacter cloacae amazonensis isolated from wastewater river in Manaus - Amazonas.</title>
        <authorList>
            <person name="Astolfi M.C.T."/>
            <person name="Carvalho E.B.D.S."/>
            <person name="Lacerda L.B."/>
            <person name="Pinto M.V."/>
            <person name="Nogueira V.B."/>
            <person name="Barros A.M."/>
            <person name="Astolfi-Filho S."/>
        </authorList>
    </citation>
    <scope>NUCLEOTIDE SEQUENCE [LARGE SCALE GENOMIC DNA]</scope>
    <source>
        <strain evidence="3">amazonensis</strain>
    </source>
</reference>
<dbReference type="PROSITE" id="PS51725">
    <property type="entry name" value="ABM"/>
    <property type="match status" value="1"/>
</dbReference>
<dbReference type="Pfam" id="PF03992">
    <property type="entry name" value="ABM"/>
    <property type="match status" value="1"/>
</dbReference>
<dbReference type="Gene3D" id="3.30.70.100">
    <property type="match status" value="1"/>
</dbReference>
<dbReference type="InterPro" id="IPR050744">
    <property type="entry name" value="AI-2_Isomerase_LsrG"/>
</dbReference>
<gene>
    <name evidence="2" type="ORF">DA103_23300</name>
</gene>